<organism evidence="2 3">
    <name type="scientific">Paenibacillus cisolokensis</name>
    <dbReference type="NCBI Taxonomy" id="1658519"/>
    <lineage>
        <taxon>Bacteria</taxon>
        <taxon>Bacillati</taxon>
        <taxon>Bacillota</taxon>
        <taxon>Bacilli</taxon>
        <taxon>Bacillales</taxon>
        <taxon>Paenibacillaceae</taxon>
        <taxon>Paenibacillus</taxon>
    </lineage>
</organism>
<dbReference type="Pfam" id="PF10966">
    <property type="entry name" value="DUF2768"/>
    <property type="match status" value="1"/>
</dbReference>
<keyword evidence="3" id="KW-1185">Reference proteome</keyword>
<gene>
    <name evidence="2" type="ORF">PACILC2_03060</name>
</gene>
<reference evidence="2 3" key="1">
    <citation type="submission" date="2021-04" db="EMBL/GenBank/DDBJ databases">
        <title>Draft genome sequence of Paenibacillus cisolokensis, LC2-13A.</title>
        <authorList>
            <person name="Uke A."/>
            <person name="Chhe C."/>
            <person name="Baramee S."/>
            <person name="Kosugi A."/>
        </authorList>
    </citation>
    <scope>NUCLEOTIDE SEQUENCE [LARGE SCALE GENOMIC DNA]</scope>
    <source>
        <strain evidence="2 3">LC2-13A</strain>
    </source>
</reference>
<name>A0ABQ4N0N9_9BACL</name>
<evidence type="ECO:0000313" key="2">
    <source>
        <dbReference type="EMBL" id="GIQ61738.1"/>
    </source>
</evidence>
<keyword evidence="1" id="KW-1133">Transmembrane helix</keyword>
<keyword evidence="1" id="KW-0472">Membrane</keyword>
<dbReference type="EMBL" id="BOVJ01000008">
    <property type="protein sequence ID" value="GIQ61738.1"/>
    <property type="molecule type" value="Genomic_DNA"/>
</dbReference>
<dbReference type="Proteomes" id="UP000680304">
    <property type="component" value="Unassembled WGS sequence"/>
</dbReference>
<proteinExistence type="predicted"/>
<accession>A0ABQ4N0N9</accession>
<sequence length="44" mass="4760">MALSALVITFARSKTKGVVRIVLSLVAFVMLVLGFIYGVFTIIT</sequence>
<keyword evidence="1" id="KW-0812">Transmembrane</keyword>
<comment type="caution">
    <text evidence="2">The sequence shown here is derived from an EMBL/GenBank/DDBJ whole genome shotgun (WGS) entry which is preliminary data.</text>
</comment>
<evidence type="ECO:0008006" key="4">
    <source>
        <dbReference type="Google" id="ProtNLM"/>
    </source>
</evidence>
<dbReference type="InterPro" id="IPR020076">
    <property type="entry name" value="DUF2768"/>
</dbReference>
<feature type="transmembrane region" description="Helical" evidence="1">
    <location>
        <begin position="21"/>
        <end position="43"/>
    </location>
</feature>
<evidence type="ECO:0000313" key="3">
    <source>
        <dbReference type="Proteomes" id="UP000680304"/>
    </source>
</evidence>
<protein>
    <recommendedName>
        <fullName evidence="4">DUF2768 domain-containing protein</fullName>
    </recommendedName>
</protein>
<evidence type="ECO:0000256" key="1">
    <source>
        <dbReference type="SAM" id="Phobius"/>
    </source>
</evidence>